<dbReference type="PANTHER" id="PTHR30573:SF0">
    <property type="entry name" value="QUINOLINATE SYNTHASE, CHLOROPLASTIC"/>
    <property type="match status" value="1"/>
</dbReference>
<evidence type="ECO:0000256" key="8">
    <source>
        <dbReference type="ARBA" id="ARBA00023004"/>
    </source>
</evidence>
<dbReference type="NCBIfam" id="TIGR00550">
    <property type="entry name" value="nadA"/>
    <property type="match status" value="1"/>
</dbReference>
<dbReference type="Gene3D" id="3.40.50.10800">
    <property type="entry name" value="NadA-like"/>
    <property type="match status" value="3"/>
</dbReference>
<keyword evidence="5" id="KW-0662">Pyridine nucleotide biosynthesis</keyword>
<dbReference type="InterPro" id="IPR036094">
    <property type="entry name" value="NadA_sf"/>
</dbReference>
<evidence type="ECO:0000256" key="9">
    <source>
        <dbReference type="ARBA" id="ARBA00023014"/>
    </source>
</evidence>
<evidence type="ECO:0000256" key="2">
    <source>
        <dbReference type="ARBA" id="ARBA00005065"/>
    </source>
</evidence>
<evidence type="ECO:0000256" key="3">
    <source>
        <dbReference type="ARBA" id="ARBA00012669"/>
    </source>
</evidence>
<evidence type="ECO:0000256" key="5">
    <source>
        <dbReference type="ARBA" id="ARBA00022642"/>
    </source>
</evidence>
<accession>A0ABY5VL78</accession>
<dbReference type="Pfam" id="PF02445">
    <property type="entry name" value="NadA"/>
    <property type="match status" value="1"/>
</dbReference>
<dbReference type="EMBL" id="CP102290">
    <property type="protein sequence ID" value="UWP61344.1"/>
    <property type="molecule type" value="Genomic_DNA"/>
</dbReference>
<dbReference type="Proteomes" id="UP001060164">
    <property type="component" value="Chromosome"/>
</dbReference>
<reference evidence="11" key="1">
    <citation type="journal article" date="2022" name="Cell">
        <title>Design, construction, and in vivo augmentation of a complex gut microbiome.</title>
        <authorList>
            <person name="Cheng A.G."/>
            <person name="Ho P.Y."/>
            <person name="Aranda-Diaz A."/>
            <person name="Jain S."/>
            <person name="Yu F.B."/>
            <person name="Meng X."/>
            <person name="Wang M."/>
            <person name="Iakiviak M."/>
            <person name="Nagashima K."/>
            <person name="Zhao A."/>
            <person name="Murugkar P."/>
            <person name="Patil A."/>
            <person name="Atabakhsh K."/>
            <person name="Weakley A."/>
            <person name="Yan J."/>
            <person name="Brumbaugh A.R."/>
            <person name="Higginbottom S."/>
            <person name="Dimas A."/>
            <person name="Shiver A.L."/>
            <person name="Deutschbauer A."/>
            <person name="Neff N."/>
            <person name="Sonnenburg J.L."/>
            <person name="Huang K.C."/>
            <person name="Fischbach M.A."/>
        </authorList>
    </citation>
    <scope>NUCLEOTIDE SEQUENCE</scope>
    <source>
        <strain evidence="11">DSM 19829</strain>
    </source>
</reference>
<evidence type="ECO:0000256" key="6">
    <source>
        <dbReference type="ARBA" id="ARBA00022679"/>
    </source>
</evidence>
<keyword evidence="7" id="KW-0479">Metal-binding</keyword>
<dbReference type="SUPFAM" id="SSF142754">
    <property type="entry name" value="NadA-like"/>
    <property type="match status" value="1"/>
</dbReference>
<keyword evidence="6 11" id="KW-0808">Transferase</keyword>
<keyword evidence="4" id="KW-0004">4Fe-4S</keyword>
<evidence type="ECO:0000256" key="7">
    <source>
        <dbReference type="ARBA" id="ARBA00022723"/>
    </source>
</evidence>
<organism evidence="11 12">
    <name type="scientific">Ruminococcus gauvreauii</name>
    <dbReference type="NCBI Taxonomy" id="438033"/>
    <lineage>
        <taxon>Bacteria</taxon>
        <taxon>Bacillati</taxon>
        <taxon>Bacillota</taxon>
        <taxon>Clostridia</taxon>
        <taxon>Eubacteriales</taxon>
        <taxon>Oscillospiraceae</taxon>
        <taxon>Ruminococcus</taxon>
    </lineage>
</organism>
<dbReference type="PANTHER" id="PTHR30573">
    <property type="entry name" value="QUINOLINATE SYNTHETASE A"/>
    <property type="match status" value="1"/>
</dbReference>
<dbReference type="GO" id="GO:0016740">
    <property type="term" value="F:transferase activity"/>
    <property type="evidence" value="ECO:0007669"/>
    <property type="project" value="UniProtKB-KW"/>
</dbReference>
<dbReference type="InterPro" id="IPR003473">
    <property type="entry name" value="NadA"/>
</dbReference>
<keyword evidence="8" id="KW-0408">Iron</keyword>
<evidence type="ECO:0000256" key="4">
    <source>
        <dbReference type="ARBA" id="ARBA00022485"/>
    </source>
</evidence>
<comment type="cofactor">
    <cofactor evidence="1">
        <name>[4Fe-4S] cluster</name>
        <dbReference type="ChEBI" id="CHEBI:49883"/>
    </cofactor>
</comment>
<keyword evidence="12" id="KW-1185">Reference proteome</keyword>
<name>A0ABY5VL78_9FIRM</name>
<evidence type="ECO:0000256" key="10">
    <source>
        <dbReference type="NCBIfam" id="TIGR00550"/>
    </source>
</evidence>
<evidence type="ECO:0000313" key="12">
    <source>
        <dbReference type="Proteomes" id="UP001060164"/>
    </source>
</evidence>
<evidence type="ECO:0000313" key="11">
    <source>
        <dbReference type="EMBL" id="UWP61344.1"/>
    </source>
</evidence>
<gene>
    <name evidence="11" type="primary">nadA</name>
    <name evidence="11" type="ORF">NQ502_03135</name>
</gene>
<evidence type="ECO:0000256" key="1">
    <source>
        <dbReference type="ARBA" id="ARBA00001966"/>
    </source>
</evidence>
<comment type="pathway">
    <text evidence="2">Cofactor biosynthesis; NAD(+) biosynthesis; quinolinate from iminoaspartate: step 1/1.</text>
</comment>
<protein>
    <recommendedName>
        <fullName evidence="3 10">Quinolinate synthase</fullName>
        <ecNumber evidence="3 10">2.5.1.72</ecNumber>
    </recommendedName>
</protein>
<dbReference type="EC" id="2.5.1.72" evidence="3 10"/>
<proteinExistence type="predicted"/>
<keyword evidence="9" id="KW-0411">Iron-sulfur</keyword>
<sequence length="302" mass="34081">MSQIVEEIRALKEQKDAVILAHYYVNDEVQELADYIGDSYYLAKLATEVTQKTIVFCGVSFMGESAKILNPEKTVLMPDAAADCPMAHMADVDKIKKVKEEYEDVAVVCYVNSTAELKAHSDVCVTSSNALKIVRALPNKRIYFIPDENLGRYIASKVPEKEFIFNDGFCHVHTSISLENVKKAKEAKPEAKVLVHPECKLEILKEADYIGSTSGIIDYATASDAKEFIICTEMGVLYELQQKNPDKKFYSVGHRQYCPNMKKISPEKVRNVLMTGENEVVLEETMRVRAKEPLVRMLQLAR</sequence>
<dbReference type="NCBIfam" id="NF006878">
    <property type="entry name" value="PRK09375.1-2"/>
    <property type="match status" value="1"/>
</dbReference>